<feature type="compositionally biased region" description="Basic and acidic residues" evidence="1">
    <location>
        <begin position="12"/>
        <end position="27"/>
    </location>
</feature>
<evidence type="ECO:0000313" key="3">
    <source>
        <dbReference type="Proteomes" id="UP000737018"/>
    </source>
</evidence>
<comment type="caution">
    <text evidence="2">The sequence shown here is derived from an EMBL/GenBank/DDBJ whole genome shotgun (WGS) entry which is preliminary data.</text>
</comment>
<evidence type="ECO:0000313" key="2">
    <source>
        <dbReference type="EMBL" id="KAF3948187.1"/>
    </source>
</evidence>
<protein>
    <submittedName>
        <fullName evidence="2">Uncharacterized protein</fullName>
    </submittedName>
</protein>
<gene>
    <name evidence="2" type="ORF">CMV_025787</name>
</gene>
<evidence type="ECO:0000256" key="1">
    <source>
        <dbReference type="SAM" id="MobiDB-lite"/>
    </source>
</evidence>
<keyword evidence="3" id="KW-1185">Reference proteome</keyword>
<feature type="region of interest" description="Disordered" evidence="1">
    <location>
        <begin position="1"/>
        <end position="27"/>
    </location>
</feature>
<organism evidence="2 3">
    <name type="scientific">Castanea mollissima</name>
    <name type="common">Chinese chestnut</name>
    <dbReference type="NCBI Taxonomy" id="60419"/>
    <lineage>
        <taxon>Eukaryota</taxon>
        <taxon>Viridiplantae</taxon>
        <taxon>Streptophyta</taxon>
        <taxon>Embryophyta</taxon>
        <taxon>Tracheophyta</taxon>
        <taxon>Spermatophyta</taxon>
        <taxon>Magnoliopsida</taxon>
        <taxon>eudicotyledons</taxon>
        <taxon>Gunneridae</taxon>
        <taxon>Pentapetalae</taxon>
        <taxon>rosids</taxon>
        <taxon>fabids</taxon>
        <taxon>Fagales</taxon>
        <taxon>Fagaceae</taxon>
        <taxon>Castanea</taxon>
    </lineage>
</organism>
<accession>A0A8J4QC54</accession>
<dbReference type="OrthoDB" id="19261at2759"/>
<name>A0A8J4QC54_9ROSI</name>
<reference evidence="2" key="1">
    <citation type="submission" date="2020-03" db="EMBL/GenBank/DDBJ databases">
        <title>Castanea mollissima Vanexum genome sequencing.</title>
        <authorList>
            <person name="Staton M."/>
        </authorList>
    </citation>
    <scope>NUCLEOTIDE SEQUENCE</scope>
    <source>
        <tissue evidence="2">Leaf</tissue>
    </source>
</reference>
<dbReference type="AlphaFoldDB" id="A0A8J4QC54"/>
<proteinExistence type="predicted"/>
<dbReference type="EMBL" id="JRKL02007042">
    <property type="protein sequence ID" value="KAF3948187.1"/>
    <property type="molecule type" value="Genomic_DNA"/>
</dbReference>
<dbReference type="Proteomes" id="UP000737018">
    <property type="component" value="Unassembled WGS sequence"/>
</dbReference>
<sequence length="68" mass="7906">MCASVRGISKSSTDRPRIWSRNDPDTNKMLNEKKSQWLIKELNSYVAVKKKICFQFVLDTDVSNLENK</sequence>